<sequence length="236" mass="25106">MVLGLLLAAFGFGSSAAAGDIATLEPIGFSQDGDLFAYQESGIQDGSGFPYAHIFVLDLNADRFVDPSPVRVLLKDEAASVADAMSEARAMVAMLLAERLADPRKGEVVVENLPTDLSADPKTARFVPRAILPPIDDPIELRLSTFALQGPEFCEAETRGFRLARIALVAGAATSVLHEDTGIPVSRSCPLDYGIRQVRIYEKPSGGFAGVALLTVTSRGFEGPDIRHIALPVPLD</sequence>
<organism evidence="2 3">
    <name type="scientific">Fulvimarina uroteuthidis</name>
    <dbReference type="NCBI Taxonomy" id="3098149"/>
    <lineage>
        <taxon>Bacteria</taxon>
        <taxon>Pseudomonadati</taxon>
        <taxon>Pseudomonadota</taxon>
        <taxon>Alphaproteobacteria</taxon>
        <taxon>Hyphomicrobiales</taxon>
        <taxon>Aurantimonadaceae</taxon>
        <taxon>Fulvimarina</taxon>
    </lineage>
</organism>
<dbReference type="RefSeq" id="WP_322185844.1">
    <property type="nucleotide sequence ID" value="NZ_JAXLPB010000001.1"/>
</dbReference>
<proteinExistence type="predicted"/>
<dbReference type="InterPro" id="IPR018725">
    <property type="entry name" value="DUF2259_secreted"/>
</dbReference>
<evidence type="ECO:0000313" key="3">
    <source>
        <dbReference type="Proteomes" id="UP001294412"/>
    </source>
</evidence>
<keyword evidence="3" id="KW-1185">Reference proteome</keyword>
<feature type="signal peptide" evidence="1">
    <location>
        <begin position="1"/>
        <end position="18"/>
    </location>
</feature>
<accession>A0ABU5I0R4</accession>
<protein>
    <submittedName>
        <fullName evidence="2">DUF2259 domain-containing protein</fullName>
    </submittedName>
</protein>
<name>A0ABU5I0R4_9HYPH</name>
<evidence type="ECO:0000313" key="2">
    <source>
        <dbReference type="EMBL" id="MDY8108399.1"/>
    </source>
</evidence>
<gene>
    <name evidence="2" type="ORF">U0C82_04430</name>
</gene>
<reference evidence="2 3" key="1">
    <citation type="submission" date="2023-12" db="EMBL/GenBank/DDBJ databases">
        <title>Description of Novel Strain Fulvimarina sp. 2208YS6-2-32 isolated from Uroteuthis (Photololigo) edulis.</title>
        <authorList>
            <person name="Park J.-S."/>
        </authorList>
    </citation>
    <scope>NUCLEOTIDE SEQUENCE [LARGE SCALE GENOMIC DNA]</scope>
    <source>
        <strain evidence="2 3">2208YS6-2-32</strain>
    </source>
</reference>
<keyword evidence="1" id="KW-0732">Signal</keyword>
<dbReference type="Pfam" id="PF10016">
    <property type="entry name" value="DUF2259"/>
    <property type="match status" value="1"/>
</dbReference>
<feature type="chain" id="PRO_5046708411" evidence="1">
    <location>
        <begin position="19"/>
        <end position="236"/>
    </location>
</feature>
<comment type="caution">
    <text evidence="2">The sequence shown here is derived from an EMBL/GenBank/DDBJ whole genome shotgun (WGS) entry which is preliminary data.</text>
</comment>
<dbReference type="Proteomes" id="UP001294412">
    <property type="component" value="Unassembled WGS sequence"/>
</dbReference>
<evidence type="ECO:0000256" key="1">
    <source>
        <dbReference type="SAM" id="SignalP"/>
    </source>
</evidence>
<dbReference type="EMBL" id="JAXLPB010000001">
    <property type="protein sequence ID" value="MDY8108399.1"/>
    <property type="molecule type" value="Genomic_DNA"/>
</dbReference>